<organism evidence="9 10">
    <name type="scientific">Histidinibacterium aquaticum</name>
    <dbReference type="NCBI Taxonomy" id="2613962"/>
    <lineage>
        <taxon>Bacteria</taxon>
        <taxon>Pseudomonadati</taxon>
        <taxon>Pseudomonadota</taxon>
        <taxon>Alphaproteobacteria</taxon>
        <taxon>Rhodobacterales</taxon>
        <taxon>Paracoccaceae</taxon>
        <taxon>Histidinibacterium</taxon>
    </lineage>
</organism>
<dbReference type="Proteomes" id="UP000326554">
    <property type="component" value="Unassembled WGS sequence"/>
</dbReference>
<dbReference type="GO" id="GO:0051539">
    <property type="term" value="F:4 iron, 4 sulfur cluster binding"/>
    <property type="evidence" value="ECO:0007669"/>
    <property type="project" value="UniProtKB-KW"/>
</dbReference>
<dbReference type="CDD" id="cd10564">
    <property type="entry name" value="NapF_like"/>
    <property type="match status" value="1"/>
</dbReference>
<evidence type="ECO:0000256" key="3">
    <source>
        <dbReference type="ARBA" id="ARBA00022723"/>
    </source>
</evidence>
<dbReference type="PROSITE" id="PS00198">
    <property type="entry name" value="4FE4S_FER_1"/>
    <property type="match status" value="1"/>
</dbReference>
<evidence type="ECO:0000256" key="2">
    <source>
        <dbReference type="ARBA" id="ARBA00022485"/>
    </source>
</evidence>
<keyword evidence="6" id="KW-0408">Iron</keyword>
<accession>A0A5J5GNK2</accession>
<keyword evidence="1" id="KW-0813">Transport</keyword>
<keyword evidence="5" id="KW-0249">Electron transport</keyword>
<keyword evidence="10" id="KW-1185">Reference proteome</keyword>
<keyword evidence="2" id="KW-0004">4Fe-4S</keyword>
<dbReference type="PANTHER" id="PTHR43687">
    <property type="entry name" value="ADENYLYLSULFATE REDUCTASE, BETA SUBUNIT"/>
    <property type="match status" value="1"/>
</dbReference>
<evidence type="ECO:0000256" key="7">
    <source>
        <dbReference type="ARBA" id="ARBA00023014"/>
    </source>
</evidence>
<dbReference type="EMBL" id="VYQE01000002">
    <property type="protein sequence ID" value="KAA9009022.1"/>
    <property type="molecule type" value="Genomic_DNA"/>
</dbReference>
<dbReference type="SUPFAM" id="SSF54862">
    <property type="entry name" value="4Fe-4S ferredoxins"/>
    <property type="match status" value="1"/>
</dbReference>
<dbReference type="InterPro" id="IPR004496">
    <property type="entry name" value="NapF"/>
</dbReference>
<keyword evidence="3" id="KW-0479">Metal-binding</keyword>
<dbReference type="InterPro" id="IPR017900">
    <property type="entry name" value="4Fe4S_Fe_S_CS"/>
</dbReference>
<evidence type="ECO:0000313" key="9">
    <source>
        <dbReference type="EMBL" id="KAA9009022.1"/>
    </source>
</evidence>
<keyword evidence="4" id="KW-0677">Repeat</keyword>
<dbReference type="InterPro" id="IPR050572">
    <property type="entry name" value="Fe-S_Ferredoxin"/>
</dbReference>
<dbReference type="Gene3D" id="3.30.70.20">
    <property type="match status" value="2"/>
</dbReference>
<protein>
    <submittedName>
        <fullName evidence="9">Ferredoxin-type protein NapF</fullName>
    </submittedName>
</protein>
<evidence type="ECO:0000259" key="8">
    <source>
        <dbReference type="PROSITE" id="PS51379"/>
    </source>
</evidence>
<dbReference type="AlphaFoldDB" id="A0A5J5GNK2"/>
<dbReference type="PANTHER" id="PTHR43687:SF6">
    <property type="entry name" value="L-ASPARTATE SEMIALDEHYDE SULFURTRANSFERASE IRON-SULFUR SUBUNIT"/>
    <property type="match status" value="1"/>
</dbReference>
<name>A0A5J5GNK2_9RHOB</name>
<evidence type="ECO:0000313" key="10">
    <source>
        <dbReference type="Proteomes" id="UP000326554"/>
    </source>
</evidence>
<proteinExistence type="predicted"/>
<feature type="domain" description="4Fe-4S ferredoxin-type" evidence="8">
    <location>
        <begin position="28"/>
        <end position="57"/>
    </location>
</feature>
<dbReference type="PROSITE" id="PS51379">
    <property type="entry name" value="4FE4S_FER_2"/>
    <property type="match status" value="3"/>
</dbReference>
<dbReference type="InterPro" id="IPR017896">
    <property type="entry name" value="4Fe4S_Fe-S-bd"/>
</dbReference>
<evidence type="ECO:0000256" key="6">
    <source>
        <dbReference type="ARBA" id="ARBA00023004"/>
    </source>
</evidence>
<evidence type="ECO:0000256" key="1">
    <source>
        <dbReference type="ARBA" id="ARBA00022448"/>
    </source>
</evidence>
<gene>
    <name evidence="9" type="ORF">F3S47_07125</name>
</gene>
<evidence type="ECO:0000256" key="5">
    <source>
        <dbReference type="ARBA" id="ARBA00022982"/>
    </source>
</evidence>
<feature type="domain" description="4Fe-4S ferredoxin-type" evidence="8">
    <location>
        <begin position="131"/>
        <end position="160"/>
    </location>
</feature>
<reference evidence="9 10" key="1">
    <citation type="submission" date="2019-09" db="EMBL/GenBank/DDBJ databases">
        <authorList>
            <person name="Park J.-S."/>
            <person name="Choi H.-J."/>
        </authorList>
    </citation>
    <scope>NUCLEOTIDE SEQUENCE [LARGE SCALE GENOMIC DNA]</scope>
    <source>
        <strain evidence="9 10">176SS1-4</strain>
    </source>
</reference>
<evidence type="ECO:0000256" key="4">
    <source>
        <dbReference type="ARBA" id="ARBA00022737"/>
    </source>
</evidence>
<sequence length="169" mass="18009">MGRRDRTSSLPGRRALLGRGEPVSLPWSDPQRVMEHCTACGACAEACPQNILRIAGGRHAVIDFTAECTFCGACAEACPEEVFDLKRDPPWEAVASVGEGCFEPRGIACRACEDVCEARALRARPQLGGTAVMTVDEESCTGCGACVPICPANAITIRQPDPHRRSHAA</sequence>
<comment type="caution">
    <text evidence="9">The sequence shown here is derived from an EMBL/GenBank/DDBJ whole genome shotgun (WGS) entry which is preliminary data.</text>
</comment>
<keyword evidence="7" id="KW-0411">Iron-sulfur</keyword>
<feature type="domain" description="4Fe-4S ferredoxin-type" evidence="8">
    <location>
        <begin position="58"/>
        <end position="88"/>
    </location>
</feature>
<dbReference type="Pfam" id="PF12838">
    <property type="entry name" value="Fer4_7"/>
    <property type="match status" value="2"/>
</dbReference>
<dbReference type="GO" id="GO:0046872">
    <property type="term" value="F:metal ion binding"/>
    <property type="evidence" value="ECO:0007669"/>
    <property type="project" value="UniProtKB-KW"/>
</dbReference>